<dbReference type="Proteomes" id="UP000094444">
    <property type="component" value="Unassembled WGS sequence"/>
</dbReference>
<evidence type="ECO:0000313" key="2">
    <source>
        <dbReference type="Proteomes" id="UP000094444"/>
    </source>
</evidence>
<comment type="caution">
    <text evidence="1">The sequence shown here is derived from an EMBL/GenBank/DDBJ whole genome shotgun (WGS) entry which is preliminary data.</text>
</comment>
<organism evidence="1 2">
    <name type="scientific">Diaporthe helianthi</name>
    <dbReference type="NCBI Taxonomy" id="158607"/>
    <lineage>
        <taxon>Eukaryota</taxon>
        <taxon>Fungi</taxon>
        <taxon>Dikarya</taxon>
        <taxon>Ascomycota</taxon>
        <taxon>Pezizomycotina</taxon>
        <taxon>Sordariomycetes</taxon>
        <taxon>Sordariomycetidae</taxon>
        <taxon>Diaporthales</taxon>
        <taxon>Diaporthaceae</taxon>
        <taxon>Diaporthe</taxon>
    </lineage>
</organism>
<protein>
    <submittedName>
        <fullName evidence="1">Uncharacterized protein</fullName>
    </submittedName>
</protein>
<gene>
    <name evidence="1" type="ORF">DHEL01_v205304</name>
</gene>
<keyword evidence="2" id="KW-1185">Reference proteome</keyword>
<accession>A0A2P5I1B0</accession>
<dbReference type="EMBL" id="MAVT02000384">
    <property type="protein sequence ID" value="POS76308.1"/>
    <property type="molecule type" value="Genomic_DNA"/>
</dbReference>
<proteinExistence type="predicted"/>
<dbReference type="OrthoDB" id="191139at2759"/>
<evidence type="ECO:0000313" key="1">
    <source>
        <dbReference type="EMBL" id="POS76308.1"/>
    </source>
</evidence>
<name>A0A2P5I1B0_DIAHE</name>
<dbReference type="InParanoid" id="A0A2P5I1B0"/>
<sequence length="166" mass="17871">MTAPAGLGTAIVDTIVSRPELSSCHGLYYAVRDANTANSLQSALQATQSLPSPLHDNNKSSGAYEDPKWKTIFAESNTETVESVIQGKWSPPDDPAKDRYGFAAIRRYRASTLCLAMMIVELQSRLNMDPDLSGISYLGPGTWGVDPGLMPTKITVGGLPWLVGSR</sequence>
<dbReference type="STRING" id="158607.A0A2P5I1B0"/>
<dbReference type="AlphaFoldDB" id="A0A2P5I1B0"/>
<reference evidence="1" key="1">
    <citation type="submission" date="2017-09" db="EMBL/GenBank/DDBJ databases">
        <title>Polyketide synthases of a Diaporthe helianthi virulent isolate.</title>
        <authorList>
            <person name="Baroncelli R."/>
        </authorList>
    </citation>
    <scope>NUCLEOTIDE SEQUENCE [LARGE SCALE GENOMIC DNA]</scope>
    <source>
        <strain evidence="1">7/96</strain>
    </source>
</reference>